<feature type="domain" description="GAT" evidence="2">
    <location>
        <begin position="17"/>
        <end position="110"/>
    </location>
</feature>
<dbReference type="GO" id="GO:0043130">
    <property type="term" value="F:ubiquitin binding"/>
    <property type="evidence" value="ECO:0007669"/>
    <property type="project" value="InterPro"/>
</dbReference>
<dbReference type="EMBL" id="JAGRRH010000021">
    <property type="protein sequence ID" value="KAG7345896.1"/>
    <property type="molecule type" value="Genomic_DNA"/>
</dbReference>
<reference evidence="3" key="2">
    <citation type="submission" date="2021-04" db="EMBL/GenBank/DDBJ databases">
        <authorList>
            <person name="Podell S."/>
        </authorList>
    </citation>
    <scope>NUCLEOTIDE SEQUENCE</scope>
    <source>
        <strain evidence="3">Hildebrandi</strain>
    </source>
</reference>
<dbReference type="AlphaFoldDB" id="A0A9K3PGI0"/>
<comment type="caution">
    <text evidence="3">The sequence shown here is derived from an EMBL/GenBank/DDBJ whole genome shotgun (WGS) entry which is preliminary data.</text>
</comment>
<reference evidence="3" key="1">
    <citation type="journal article" date="2021" name="Sci. Rep.">
        <title>Diploid genomic architecture of Nitzschia inconspicua, an elite biomass production diatom.</title>
        <authorList>
            <person name="Oliver A."/>
            <person name="Podell S."/>
            <person name="Pinowska A."/>
            <person name="Traller J.C."/>
            <person name="Smith S.R."/>
            <person name="McClure R."/>
            <person name="Beliaev A."/>
            <person name="Bohutskyi P."/>
            <person name="Hill E.A."/>
            <person name="Rabines A."/>
            <person name="Zheng H."/>
            <person name="Allen L.Z."/>
            <person name="Kuo A."/>
            <person name="Grigoriev I.V."/>
            <person name="Allen A.E."/>
            <person name="Hazlebeck D."/>
            <person name="Allen E.E."/>
        </authorList>
    </citation>
    <scope>NUCLEOTIDE SEQUENCE</scope>
    <source>
        <strain evidence="3">Hildebrandi</strain>
    </source>
</reference>
<keyword evidence="4" id="KW-1185">Reference proteome</keyword>
<feature type="region of interest" description="Disordered" evidence="1">
    <location>
        <begin position="116"/>
        <end position="195"/>
    </location>
</feature>
<protein>
    <recommendedName>
        <fullName evidence="2">GAT domain-containing protein</fullName>
    </recommendedName>
</protein>
<dbReference type="Proteomes" id="UP000693970">
    <property type="component" value="Unassembled WGS sequence"/>
</dbReference>
<dbReference type="GO" id="GO:0035091">
    <property type="term" value="F:phosphatidylinositol binding"/>
    <property type="evidence" value="ECO:0007669"/>
    <property type="project" value="InterPro"/>
</dbReference>
<evidence type="ECO:0000313" key="3">
    <source>
        <dbReference type="EMBL" id="KAG7345896.1"/>
    </source>
</evidence>
<name>A0A9K3PGI0_9STRA</name>
<evidence type="ECO:0000259" key="2">
    <source>
        <dbReference type="PROSITE" id="PS50909"/>
    </source>
</evidence>
<sequence length="195" mass="20631">MAEPATSSSPSAQSSMDANNKIMKDLRSVNEKIDLLNQMLNPGAGTPKMSITNDAVMAVVGFLEACKPRMIELIEAASMIGVLSETVFEAVLQCNDRLQKALEDVETAALTETTAETTAATAASENNDDDDDVTDQFNDLLLGDLDDPPPSAPVVAGPKSTGEEDSTNDMKQPATVPASSSNDEFDAFFAERQGP</sequence>
<dbReference type="PROSITE" id="PS50909">
    <property type="entry name" value="GAT"/>
    <property type="match status" value="1"/>
</dbReference>
<dbReference type="InterPro" id="IPR004152">
    <property type="entry name" value="GAT_dom"/>
</dbReference>
<accession>A0A9K3PGI0</accession>
<dbReference type="CDD" id="cd21383">
    <property type="entry name" value="GAT_GGA_Tom1-like"/>
    <property type="match status" value="1"/>
</dbReference>
<dbReference type="OrthoDB" id="2018246at2759"/>
<proteinExistence type="predicted"/>
<evidence type="ECO:0000256" key="1">
    <source>
        <dbReference type="SAM" id="MobiDB-lite"/>
    </source>
</evidence>
<organism evidence="3 4">
    <name type="scientific">Nitzschia inconspicua</name>
    <dbReference type="NCBI Taxonomy" id="303405"/>
    <lineage>
        <taxon>Eukaryota</taxon>
        <taxon>Sar</taxon>
        <taxon>Stramenopiles</taxon>
        <taxon>Ochrophyta</taxon>
        <taxon>Bacillariophyta</taxon>
        <taxon>Bacillariophyceae</taxon>
        <taxon>Bacillariophycidae</taxon>
        <taxon>Bacillariales</taxon>
        <taxon>Bacillariaceae</taxon>
        <taxon>Nitzschia</taxon>
    </lineage>
</organism>
<evidence type="ECO:0000313" key="4">
    <source>
        <dbReference type="Proteomes" id="UP000693970"/>
    </source>
</evidence>
<gene>
    <name evidence="3" type="ORF">IV203_004963</name>
</gene>
<feature type="compositionally biased region" description="Low complexity" evidence="1">
    <location>
        <begin position="116"/>
        <end position="125"/>
    </location>
</feature>